<proteinExistence type="predicted"/>
<dbReference type="Pfam" id="PF00090">
    <property type="entry name" value="TSP_1"/>
    <property type="match status" value="6"/>
</dbReference>
<name>A0A0B7A791_9EUPU</name>
<keyword evidence="4" id="KW-0732">Signal</keyword>
<feature type="chain" id="PRO_5002127427" evidence="4">
    <location>
        <begin position="20"/>
        <end position="538"/>
    </location>
</feature>
<gene>
    <name evidence="5" type="primary">ORF97303</name>
</gene>
<dbReference type="FunFam" id="2.20.100.10:FF:000007">
    <property type="entry name" value="Thrombospondin 1"/>
    <property type="match status" value="2"/>
</dbReference>
<keyword evidence="2" id="KW-1015">Disulfide bond</keyword>
<keyword evidence="1" id="KW-0677">Repeat</keyword>
<evidence type="ECO:0000256" key="2">
    <source>
        <dbReference type="ARBA" id="ARBA00023157"/>
    </source>
</evidence>
<dbReference type="PROSITE" id="PS50092">
    <property type="entry name" value="TSP1"/>
    <property type="match status" value="6"/>
</dbReference>
<sequence>MRTNFLLAVISLMVLLFEAVLIDGRFSCYRRLKKKNKCGGFLRNDKYIDVQSCCSGKGQGYADKKIKIGRNRFRCIPCSDSQSRAPPSVTRVAEAISSTSWPTTTTMTTIITEFFWPSPPKRDFAVPLEHTFKNDTSRQIVWEEWSPCSVSCGAGWRSRAKECNSCDRNDYENVQSQPCMINFYCPVDGNWGPWYPWEACTSTCNGGTRTRQRKCNYPPPAYGGENCEGDAVAAQDCNKKQCPVDGNWSEWSEFSDCSSTCGPGVSRKTRRCDSPLPQFGGKNCPGSESFIKKCEVVRCPVDGGWSLWATWTLCTATCGKGVRKRSRVCDSPRPQFGGLECEGSTTHQEECYGGQLCPVDGNWSPWTSYGFCRAPRCGRGHQMRSRTCSSPPPGHGGKPCVGQQYERVACFNEHDCPKNGSWCEWSEWNACSSSCSEESSLQGRQRTCDCPAPSNGGQECQGDSFQVQECKNLAVCNIPGQSQLYEDGISIDEETYPDENIDISTEKLTLGQVNNSSNNNDEQIKNTQTDGYTVSGKL</sequence>
<evidence type="ECO:0000256" key="3">
    <source>
        <dbReference type="SAM" id="MobiDB-lite"/>
    </source>
</evidence>
<evidence type="ECO:0000256" key="4">
    <source>
        <dbReference type="SAM" id="SignalP"/>
    </source>
</evidence>
<feature type="region of interest" description="Disordered" evidence="3">
    <location>
        <begin position="512"/>
        <end position="538"/>
    </location>
</feature>
<accession>A0A0B7A791</accession>
<dbReference type="SUPFAM" id="SSF82895">
    <property type="entry name" value="TSP-1 type 1 repeat"/>
    <property type="match status" value="6"/>
</dbReference>
<dbReference type="PANTHER" id="PTHR22906:SF21">
    <property type="entry name" value="SEMA DOMAIN-CONTAINING PROTEIN"/>
    <property type="match status" value="1"/>
</dbReference>
<evidence type="ECO:0000313" key="5">
    <source>
        <dbReference type="EMBL" id="CEK75850.1"/>
    </source>
</evidence>
<dbReference type="InterPro" id="IPR000884">
    <property type="entry name" value="TSP1_rpt"/>
</dbReference>
<organism evidence="5">
    <name type="scientific">Arion vulgaris</name>
    <dbReference type="NCBI Taxonomy" id="1028688"/>
    <lineage>
        <taxon>Eukaryota</taxon>
        <taxon>Metazoa</taxon>
        <taxon>Spiralia</taxon>
        <taxon>Lophotrochozoa</taxon>
        <taxon>Mollusca</taxon>
        <taxon>Gastropoda</taxon>
        <taxon>Heterobranchia</taxon>
        <taxon>Euthyneura</taxon>
        <taxon>Panpulmonata</taxon>
        <taxon>Eupulmonata</taxon>
        <taxon>Stylommatophora</taxon>
        <taxon>Helicina</taxon>
        <taxon>Arionoidea</taxon>
        <taxon>Arionidae</taxon>
        <taxon>Arion</taxon>
    </lineage>
</organism>
<dbReference type="EMBL" id="HACG01028985">
    <property type="protein sequence ID" value="CEK75850.1"/>
    <property type="molecule type" value="Transcribed_RNA"/>
</dbReference>
<evidence type="ECO:0000256" key="1">
    <source>
        <dbReference type="ARBA" id="ARBA00022737"/>
    </source>
</evidence>
<dbReference type="FunFam" id="2.20.100.10:FF:000001">
    <property type="entry name" value="semaphorin-5A isoform X1"/>
    <property type="match status" value="2"/>
</dbReference>
<dbReference type="FunFam" id="2.20.100.10:FF:000002">
    <property type="entry name" value="Unc-5 netrin receptor C"/>
    <property type="match status" value="1"/>
</dbReference>
<feature type="signal peptide" evidence="4">
    <location>
        <begin position="1"/>
        <end position="19"/>
    </location>
</feature>
<dbReference type="InterPro" id="IPR036383">
    <property type="entry name" value="TSP1_rpt_sf"/>
</dbReference>
<reference evidence="5" key="1">
    <citation type="submission" date="2014-12" db="EMBL/GenBank/DDBJ databases">
        <title>Insight into the proteome of Arion vulgaris.</title>
        <authorList>
            <person name="Aradska J."/>
            <person name="Bulat T."/>
            <person name="Smidak R."/>
            <person name="Sarate P."/>
            <person name="Gangsoo J."/>
            <person name="Sialana F."/>
            <person name="Bilban M."/>
            <person name="Lubec G."/>
        </authorList>
    </citation>
    <scope>NUCLEOTIDE SEQUENCE</scope>
    <source>
        <tissue evidence="5">Skin</tissue>
    </source>
</reference>
<dbReference type="PRINTS" id="PR01705">
    <property type="entry name" value="TSP1REPEAT"/>
</dbReference>
<dbReference type="Gene3D" id="2.20.100.10">
    <property type="entry name" value="Thrombospondin type-1 (TSP1) repeat"/>
    <property type="match status" value="6"/>
</dbReference>
<dbReference type="SMART" id="SM00209">
    <property type="entry name" value="TSP1"/>
    <property type="match status" value="6"/>
</dbReference>
<dbReference type="InterPro" id="IPR052065">
    <property type="entry name" value="Compl_asym_regulator"/>
</dbReference>
<protein>
    <submittedName>
        <fullName evidence="5">Uncharacterized protein</fullName>
    </submittedName>
</protein>
<feature type="compositionally biased region" description="Polar residues" evidence="3">
    <location>
        <begin position="512"/>
        <end position="532"/>
    </location>
</feature>
<dbReference type="PANTHER" id="PTHR22906">
    <property type="entry name" value="PROPERDIN"/>
    <property type="match status" value="1"/>
</dbReference>
<dbReference type="AlphaFoldDB" id="A0A0B7A791"/>